<keyword evidence="6" id="KW-0560">Oxidoreductase</keyword>
<feature type="signal peptide" evidence="4">
    <location>
        <begin position="1"/>
        <end position="21"/>
    </location>
</feature>
<comment type="caution">
    <text evidence="6">The sequence shown here is derived from an EMBL/GenBank/DDBJ whole genome shotgun (WGS) entry which is preliminary data.</text>
</comment>
<dbReference type="SMART" id="SM00664">
    <property type="entry name" value="DoH"/>
    <property type="match status" value="1"/>
</dbReference>
<feature type="chain" id="PRO_5040320852" evidence="4">
    <location>
        <begin position="22"/>
        <end position="604"/>
    </location>
</feature>
<dbReference type="GO" id="GO:0005615">
    <property type="term" value="C:extracellular space"/>
    <property type="evidence" value="ECO:0007669"/>
    <property type="project" value="TreeGrafter"/>
</dbReference>
<keyword evidence="4" id="KW-0732">Signal</keyword>
<reference evidence="6" key="1">
    <citation type="submission" date="2022-07" db="EMBL/GenBank/DDBJ databases">
        <authorList>
            <person name="Trinca V."/>
            <person name="Uliana J.V.C."/>
            <person name="Torres T.T."/>
            <person name="Ward R.J."/>
            <person name="Monesi N."/>
        </authorList>
    </citation>
    <scope>NUCLEOTIDE SEQUENCE</scope>
    <source>
        <strain evidence="6">HSMRA1968</strain>
        <tissue evidence="6">Whole embryos</tissue>
    </source>
</reference>
<dbReference type="OrthoDB" id="10003276at2759"/>
<dbReference type="FunFam" id="2.60.120.230:FF:000001">
    <property type="entry name" value="Monooxygenase, DBH-like 1"/>
    <property type="match status" value="1"/>
</dbReference>
<protein>
    <submittedName>
        <fullName evidence="6">DBH-like monooxygenase protein 1 like</fullName>
    </submittedName>
</protein>
<dbReference type="GO" id="GO:0005507">
    <property type="term" value="F:copper ion binding"/>
    <property type="evidence" value="ECO:0007669"/>
    <property type="project" value="InterPro"/>
</dbReference>
<dbReference type="Gene3D" id="2.60.120.230">
    <property type="match status" value="1"/>
</dbReference>
<evidence type="ECO:0000256" key="1">
    <source>
        <dbReference type="ARBA" id="ARBA00010676"/>
    </source>
</evidence>
<keyword evidence="3" id="KW-0325">Glycoprotein</keyword>
<dbReference type="Gene3D" id="2.60.40.1210">
    <property type="entry name" value="Cellobiose dehydrogenase, cytochrome domain"/>
    <property type="match status" value="1"/>
</dbReference>
<evidence type="ECO:0000313" key="7">
    <source>
        <dbReference type="Proteomes" id="UP001151699"/>
    </source>
</evidence>
<dbReference type="AlphaFoldDB" id="A0A9Q0NFG3"/>
<dbReference type="SUPFAM" id="SSF49742">
    <property type="entry name" value="PHM/PNGase F"/>
    <property type="match status" value="2"/>
</dbReference>
<evidence type="ECO:0000259" key="5">
    <source>
        <dbReference type="PROSITE" id="PS50836"/>
    </source>
</evidence>
<evidence type="ECO:0000313" key="6">
    <source>
        <dbReference type="EMBL" id="KAJ6648681.1"/>
    </source>
</evidence>
<dbReference type="GO" id="GO:0042421">
    <property type="term" value="P:norepinephrine biosynthetic process"/>
    <property type="evidence" value="ECO:0007669"/>
    <property type="project" value="TreeGrafter"/>
</dbReference>
<keyword evidence="7" id="KW-1185">Reference proteome</keyword>
<gene>
    <name evidence="6" type="primary">moxd1_0</name>
    <name evidence="6" type="ORF">Bhyg_03912</name>
</gene>
<dbReference type="InterPro" id="IPR036939">
    <property type="entry name" value="Cu2_ascorb_mOase_N_sf"/>
</dbReference>
<dbReference type="EMBL" id="WJQU01000001">
    <property type="protein sequence ID" value="KAJ6648681.1"/>
    <property type="molecule type" value="Genomic_DNA"/>
</dbReference>
<dbReference type="InterPro" id="IPR014784">
    <property type="entry name" value="Cu2_ascorb_mOase-like_C"/>
</dbReference>
<dbReference type="Proteomes" id="UP001151699">
    <property type="component" value="Chromosome A"/>
</dbReference>
<keyword evidence="2" id="KW-1015">Disulfide bond</keyword>
<dbReference type="InterPro" id="IPR045266">
    <property type="entry name" value="DOH_DOMON"/>
</dbReference>
<dbReference type="PANTHER" id="PTHR10157:SF23">
    <property type="entry name" value="MOXD1 HOMOLOG 1"/>
    <property type="match status" value="1"/>
</dbReference>
<keyword evidence="6" id="KW-0503">Monooxygenase</keyword>
<dbReference type="Pfam" id="PF01082">
    <property type="entry name" value="Cu2_monooxygen"/>
    <property type="match status" value="1"/>
</dbReference>
<name>A0A9Q0NFG3_9DIPT</name>
<accession>A0A9Q0NFG3</accession>
<dbReference type="Gene3D" id="2.60.120.310">
    <property type="entry name" value="Copper type II, ascorbate-dependent monooxygenase, N-terminal domain"/>
    <property type="match status" value="1"/>
</dbReference>
<dbReference type="GO" id="GO:0004500">
    <property type="term" value="F:dopamine beta-monooxygenase activity"/>
    <property type="evidence" value="ECO:0007669"/>
    <property type="project" value="InterPro"/>
</dbReference>
<dbReference type="GO" id="GO:0042420">
    <property type="term" value="P:dopamine catabolic process"/>
    <property type="evidence" value="ECO:0007669"/>
    <property type="project" value="TreeGrafter"/>
</dbReference>
<comment type="similarity">
    <text evidence="1">Belongs to the copper type II ascorbate-dependent monooxygenase family.</text>
</comment>
<dbReference type="PANTHER" id="PTHR10157">
    <property type="entry name" value="DOPAMINE BETA HYDROXYLASE RELATED"/>
    <property type="match status" value="1"/>
</dbReference>
<proteinExistence type="inferred from homology"/>
<feature type="domain" description="DOMON" evidence="5">
    <location>
        <begin position="34"/>
        <end position="151"/>
    </location>
</feature>
<dbReference type="GO" id="GO:0030667">
    <property type="term" value="C:secretory granule membrane"/>
    <property type="evidence" value="ECO:0007669"/>
    <property type="project" value="TreeGrafter"/>
</dbReference>
<organism evidence="6 7">
    <name type="scientific">Pseudolycoriella hygida</name>
    <dbReference type="NCBI Taxonomy" id="35572"/>
    <lineage>
        <taxon>Eukaryota</taxon>
        <taxon>Metazoa</taxon>
        <taxon>Ecdysozoa</taxon>
        <taxon>Arthropoda</taxon>
        <taxon>Hexapoda</taxon>
        <taxon>Insecta</taxon>
        <taxon>Pterygota</taxon>
        <taxon>Neoptera</taxon>
        <taxon>Endopterygota</taxon>
        <taxon>Diptera</taxon>
        <taxon>Nematocera</taxon>
        <taxon>Sciaroidea</taxon>
        <taxon>Sciaridae</taxon>
        <taxon>Pseudolycoriella</taxon>
    </lineage>
</organism>
<evidence type="ECO:0000256" key="3">
    <source>
        <dbReference type="ARBA" id="ARBA00023180"/>
    </source>
</evidence>
<dbReference type="InterPro" id="IPR000323">
    <property type="entry name" value="Cu2_ascorb_mOase_N"/>
</dbReference>
<dbReference type="Pfam" id="PF03351">
    <property type="entry name" value="DOMON"/>
    <property type="match status" value="1"/>
</dbReference>
<evidence type="ECO:0000256" key="2">
    <source>
        <dbReference type="ARBA" id="ARBA00023157"/>
    </source>
</evidence>
<dbReference type="CDD" id="cd09631">
    <property type="entry name" value="DOMON_DOH"/>
    <property type="match status" value="1"/>
</dbReference>
<dbReference type="InterPro" id="IPR024548">
    <property type="entry name" value="Cu2_monoox_C"/>
</dbReference>
<dbReference type="Pfam" id="PF03712">
    <property type="entry name" value="Cu2_monoox_C"/>
    <property type="match status" value="1"/>
</dbReference>
<dbReference type="InterPro" id="IPR000945">
    <property type="entry name" value="DBH-like"/>
</dbReference>
<dbReference type="GO" id="GO:0006589">
    <property type="term" value="P:octopamine biosynthetic process"/>
    <property type="evidence" value="ECO:0007669"/>
    <property type="project" value="TreeGrafter"/>
</dbReference>
<sequence>MSFRNIVFLVVVIGIVVNCSCDTIQRSLVLDVNGKYSVEWEANLETEEIVFTVDVETTGFVGFGISMNPSMAGADIVIGGVRDDQTTYFSDYHATSNGSPKQDDSQDWVLLSATEFNGRTKLQFSRKLNTCDGDGDVPITADTQYLIWAIGDTDTIGYHGADPNKRGPKIINILDAPTPAADLTEYDVFQIRRQHHVQPVDTSYWCTVHKAPNFDGVKHHVVAFNTTLTTPDSIKHTHHLVLYSCTPPQGQTTEYFEQFLDHPGGECFEQNPVIPSPYCKSVLYIWAVGGEMLVLPEMAGFPIGDSGRQEYFMFEVHIDNPGLDTTSFETGIDIFYTKNTRPIDAAVFGIAHTVNHLQIIPPRTDDFVNIGHCSAECTRAHIPEEGMNLINVMFHAHKAGKKMRTRIIRDGVELEWLAVDNHYNFDYQANRPFPASSYKKVLPGDHIITECTYDTSARPNVTIGGHPSMYEMCQTWFWHYPKGLIYCDSTADPDLNDLFQIEDYEVSEFDDEPILKKPDAIAGMRFSDYLNTLNWTSELKDRLEHQLVHGTHQTRCLGNQRPVPYPVITREYVPEDVCENSANLVTTFSISAFFILLAAMLNNF</sequence>
<evidence type="ECO:0000256" key="4">
    <source>
        <dbReference type="SAM" id="SignalP"/>
    </source>
</evidence>
<dbReference type="SUPFAM" id="SSF49344">
    <property type="entry name" value="CBD9-like"/>
    <property type="match status" value="1"/>
</dbReference>
<dbReference type="PROSITE" id="PS50836">
    <property type="entry name" value="DOMON"/>
    <property type="match status" value="1"/>
</dbReference>
<dbReference type="InterPro" id="IPR008977">
    <property type="entry name" value="PHM/PNGase_F_dom_sf"/>
</dbReference>
<dbReference type="InterPro" id="IPR005018">
    <property type="entry name" value="DOMON_domain"/>
</dbReference>